<dbReference type="PATRIC" id="fig|1255043.3.peg.2116"/>
<dbReference type="RefSeq" id="WP_015258879.1">
    <property type="nucleotide sequence ID" value="NC_019902.2"/>
</dbReference>
<dbReference type="STRING" id="1255043.TVNIR_2094"/>
<organism evidence="1 2">
    <name type="scientific">Thioalkalivibrio nitratireducens (strain DSM 14787 / UNIQEM 213 / ALEN2)</name>
    <dbReference type="NCBI Taxonomy" id="1255043"/>
    <lineage>
        <taxon>Bacteria</taxon>
        <taxon>Pseudomonadati</taxon>
        <taxon>Pseudomonadota</taxon>
        <taxon>Gammaproteobacteria</taxon>
        <taxon>Chromatiales</taxon>
        <taxon>Ectothiorhodospiraceae</taxon>
        <taxon>Thioalkalivibrio</taxon>
    </lineage>
</organism>
<evidence type="ECO:0000313" key="1">
    <source>
        <dbReference type="EMBL" id="AGA33754.1"/>
    </source>
</evidence>
<reference evidence="1" key="1">
    <citation type="submission" date="2015-12" db="EMBL/GenBank/DDBJ databases">
        <authorList>
            <person name="Tikhonova T.V."/>
            <person name="Pavlov A.R."/>
            <person name="Beletsky A.V."/>
            <person name="Mardanov A.V."/>
            <person name="Sorokin D.Y."/>
            <person name="Ravin N.V."/>
            <person name="Popov V.O."/>
        </authorList>
    </citation>
    <scope>NUCLEOTIDE SEQUENCE</scope>
    <source>
        <strain evidence="1">DSM 14787</strain>
    </source>
</reference>
<dbReference type="EMBL" id="CP003989">
    <property type="protein sequence ID" value="AGA33754.1"/>
    <property type="molecule type" value="Genomic_DNA"/>
</dbReference>
<dbReference type="AlphaFoldDB" id="L0DVX8"/>
<gene>
    <name evidence="1" type="ordered locus">TVNIR_2094</name>
</gene>
<dbReference type="KEGG" id="tni:TVNIR_2094"/>
<accession>L0DVX8</accession>
<sequence>MSTDHNTSTTTRLIDQPDIIASRALAHRDELRDVPATIRTAAGMLRRDLSDRHDNDATPMTDAEVDALLSLIETAARRLGEINIRCVGEDDSDAAPERFMRAPCDTVSAA</sequence>
<evidence type="ECO:0000313" key="2">
    <source>
        <dbReference type="Proteomes" id="UP000010809"/>
    </source>
</evidence>
<keyword evidence="2" id="KW-1185">Reference proteome</keyword>
<dbReference type="HOGENOM" id="CLU_2169921_0_0_6"/>
<proteinExistence type="predicted"/>
<name>L0DVX8_THIND</name>
<protein>
    <submittedName>
        <fullName evidence="1">Uncharacterized protein</fullName>
    </submittedName>
</protein>
<dbReference type="Proteomes" id="UP000010809">
    <property type="component" value="Chromosome"/>
</dbReference>